<dbReference type="Gene3D" id="3.40.50.2000">
    <property type="entry name" value="Glycogen Phosphorylase B"/>
    <property type="match status" value="2"/>
</dbReference>
<dbReference type="GO" id="GO:0016757">
    <property type="term" value="F:glycosyltransferase activity"/>
    <property type="evidence" value="ECO:0007669"/>
    <property type="project" value="InterPro"/>
</dbReference>
<sequence>MRVGVIVQGLFEKSDSIGYDAVLQHKLLRQAHDCTLYAETSNPALHPDVTIKGMDDFHRDFSGLDLVIYHFCDGWAEMDAFVLKRPEKFIVRWHNNTPPWFYVFKQKRFAQRSLQGFEVIADFAAAQVRLLTNSRFTSEQFAVLGGDRNRAEVVYPGSRYLFSPPEKFQNAGDRRGDVINVLFVGRFVAHKGHRNLIHVCDFIARHSPYHVNLHIVGRRDTALDEYNSEIEALSAASAAEVHVYGEVSEAKLYELYDTADVFLFLSEHEGFGLPVFEAMSRNLPLVAWRTSALDDLLESHPLAFKAFDIAHFAAAVLALKKPEVRARTLAIQQGFGALYALDVVKRQLLGAVGTLANDQQGPGALPAATAPQAEATPPAEGANHAFVRNALEEERARLPAVKGANAFLHDFSGHYVSKYDLKVFRTFFDEQQRNDINSMGNLAQGRVNAIDLAPEAFSLHHGEKKPDHLLIPAGAPHRKHIFFGPYADIKQGHYELDLVFAAQEGGSYPRIRVELASRTHGVFAVFTRRLPHTRGMAFHIPADDSDFEIRATSLDPIREDILFQKAVLRRAAPRDAVTVSAEAFTAPGAIHLKGALEFPAKAHAKGTVLLSGASGPLGKGPHILDMVFRNIGYQRPCPVVLQVRAHNPGGGEGPLLQKMEGDITQLRKVPLDVPRPGTRVVMEVAMLGAFEGDMVFEGAQITSNPPATNPKAKGLRKLTRLFRKK</sequence>
<dbReference type="EMBL" id="CP038231">
    <property type="protein sequence ID" value="QDH14204.1"/>
    <property type="molecule type" value="Genomic_DNA"/>
</dbReference>
<organism evidence="3 4">
    <name type="scientific">Formicincola oecophyllae</name>
    <dbReference type="NCBI Taxonomy" id="2558361"/>
    <lineage>
        <taxon>Bacteria</taxon>
        <taxon>Pseudomonadati</taxon>
        <taxon>Pseudomonadota</taxon>
        <taxon>Alphaproteobacteria</taxon>
        <taxon>Acetobacterales</taxon>
        <taxon>Acetobacteraceae</taxon>
        <taxon>Formicincola</taxon>
    </lineage>
</organism>
<name>A0A4Y6UAN1_9PROT</name>
<reference evidence="3 4" key="1">
    <citation type="submission" date="2019-03" db="EMBL/GenBank/DDBJ databases">
        <title>The complete genome sequence of Swingsia_sp. F3b2 LMG30590(T).</title>
        <authorList>
            <person name="Chua K.-O."/>
            <person name="Chan K.-G."/>
            <person name="See-Too W.-S."/>
        </authorList>
    </citation>
    <scope>NUCLEOTIDE SEQUENCE [LARGE SCALE GENOMIC DNA]</scope>
    <source>
        <strain evidence="3 4">F3b2</strain>
    </source>
</reference>
<protein>
    <submittedName>
        <fullName evidence="3">Glycosyltransferase family 4 protein</fullName>
    </submittedName>
</protein>
<dbReference type="AlphaFoldDB" id="A0A4Y6UAN1"/>
<dbReference type="SUPFAM" id="SSF53756">
    <property type="entry name" value="UDP-Glycosyltransferase/glycogen phosphorylase"/>
    <property type="match status" value="1"/>
</dbReference>
<dbReference type="OrthoDB" id="7263484at2"/>
<proteinExistence type="predicted"/>
<dbReference type="KEGG" id="swf:E3E12_08405"/>
<evidence type="ECO:0000256" key="1">
    <source>
        <dbReference type="ARBA" id="ARBA00022679"/>
    </source>
</evidence>
<gene>
    <name evidence="3" type="ORF">E3E12_08405</name>
</gene>
<feature type="domain" description="Glycosyl transferase family 1" evidence="2">
    <location>
        <begin position="173"/>
        <end position="321"/>
    </location>
</feature>
<evidence type="ECO:0000313" key="3">
    <source>
        <dbReference type="EMBL" id="QDH14204.1"/>
    </source>
</evidence>
<dbReference type="InterPro" id="IPR001296">
    <property type="entry name" value="Glyco_trans_1"/>
</dbReference>
<dbReference type="PANTHER" id="PTHR46401">
    <property type="entry name" value="GLYCOSYLTRANSFERASE WBBK-RELATED"/>
    <property type="match status" value="1"/>
</dbReference>
<dbReference type="CDD" id="cd03801">
    <property type="entry name" value="GT4_PimA-like"/>
    <property type="match status" value="1"/>
</dbReference>
<accession>A0A4Y6UAN1</accession>
<evidence type="ECO:0000259" key="2">
    <source>
        <dbReference type="Pfam" id="PF00534"/>
    </source>
</evidence>
<evidence type="ECO:0000313" key="4">
    <source>
        <dbReference type="Proteomes" id="UP000318709"/>
    </source>
</evidence>
<dbReference type="PANTHER" id="PTHR46401:SF2">
    <property type="entry name" value="GLYCOSYLTRANSFERASE WBBK-RELATED"/>
    <property type="match status" value="1"/>
</dbReference>
<dbReference type="Proteomes" id="UP000318709">
    <property type="component" value="Chromosome"/>
</dbReference>
<dbReference type="Pfam" id="PF00534">
    <property type="entry name" value="Glycos_transf_1"/>
    <property type="match status" value="1"/>
</dbReference>
<dbReference type="RefSeq" id="WP_141443908.1">
    <property type="nucleotide sequence ID" value="NZ_CP038231.1"/>
</dbReference>
<keyword evidence="4" id="KW-1185">Reference proteome</keyword>
<keyword evidence="1 3" id="KW-0808">Transferase</keyword>